<accession>A0A2P2J2S6</accession>
<reference evidence="1" key="1">
    <citation type="submission" date="2018-02" db="EMBL/GenBank/DDBJ databases">
        <title>Rhizophora mucronata_Transcriptome.</title>
        <authorList>
            <person name="Meera S.P."/>
            <person name="Sreeshan A."/>
            <person name="Augustine A."/>
        </authorList>
    </citation>
    <scope>NUCLEOTIDE SEQUENCE</scope>
    <source>
        <tissue evidence="1">Leaf</tissue>
    </source>
</reference>
<proteinExistence type="predicted"/>
<protein>
    <submittedName>
        <fullName evidence="1">Uncharacterized protein</fullName>
    </submittedName>
</protein>
<dbReference type="AlphaFoldDB" id="A0A2P2J2S6"/>
<sequence>MPPLKKRLILGTVIVL</sequence>
<evidence type="ECO:0000313" key="1">
    <source>
        <dbReference type="EMBL" id="MBW87816.1"/>
    </source>
</evidence>
<organism evidence="1">
    <name type="scientific">Rhizophora mucronata</name>
    <name type="common">Asiatic mangrove</name>
    <dbReference type="NCBI Taxonomy" id="61149"/>
    <lineage>
        <taxon>Eukaryota</taxon>
        <taxon>Viridiplantae</taxon>
        <taxon>Streptophyta</taxon>
        <taxon>Embryophyta</taxon>
        <taxon>Tracheophyta</taxon>
        <taxon>Spermatophyta</taxon>
        <taxon>Magnoliopsida</taxon>
        <taxon>eudicotyledons</taxon>
        <taxon>Gunneridae</taxon>
        <taxon>Pentapetalae</taxon>
        <taxon>rosids</taxon>
        <taxon>fabids</taxon>
        <taxon>Malpighiales</taxon>
        <taxon>Rhizophoraceae</taxon>
        <taxon>Rhizophora</taxon>
    </lineage>
</organism>
<dbReference type="EMBL" id="GGEC01007333">
    <property type="protein sequence ID" value="MBW87816.1"/>
    <property type="molecule type" value="Transcribed_RNA"/>
</dbReference>
<name>A0A2P2J2S6_RHIMU</name>